<gene>
    <name evidence="12" type="ORF">CCHR01_01693</name>
</gene>
<dbReference type="Proteomes" id="UP001243330">
    <property type="component" value="Unassembled WGS sequence"/>
</dbReference>
<dbReference type="CDD" id="cd16449">
    <property type="entry name" value="RING-HC"/>
    <property type="match status" value="1"/>
</dbReference>
<dbReference type="SUPFAM" id="SSF57850">
    <property type="entry name" value="RING/U-box"/>
    <property type="match status" value="1"/>
</dbReference>
<dbReference type="Gene3D" id="3.40.50.300">
    <property type="entry name" value="P-loop containing nucleotide triphosphate hydrolases"/>
    <property type="match status" value="1"/>
</dbReference>
<dbReference type="GO" id="GO:0016787">
    <property type="term" value="F:hydrolase activity"/>
    <property type="evidence" value="ECO:0007669"/>
    <property type="project" value="UniProtKB-KW"/>
</dbReference>
<dbReference type="SMART" id="SM00490">
    <property type="entry name" value="HELICc"/>
    <property type="match status" value="1"/>
</dbReference>
<dbReference type="GO" id="GO:0005634">
    <property type="term" value="C:nucleus"/>
    <property type="evidence" value="ECO:0007669"/>
    <property type="project" value="TreeGrafter"/>
</dbReference>
<dbReference type="InterPro" id="IPR027417">
    <property type="entry name" value="P-loop_NTPase"/>
</dbReference>
<organism evidence="12 13">
    <name type="scientific">Colletotrichum chrysophilum</name>
    <dbReference type="NCBI Taxonomy" id="1836956"/>
    <lineage>
        <taxon>Eukaryota</taxon>
        <taxon>Fungi</taxon>
        <taxon>Dikarya</taxon>
        <taxon>Ascomycota</taxon>
        <taxon>Pezizomycotina</taxon>
        <taxon>Sordariomycetes</taxon>
        <taxon>Hypocreomycetidae</taxon>
        <taxon>Glomerellales</taxon>
        <taxon>Glomerellaceae</taxon>
        <taxon>Colletotrichum</taxon>
        <taxon>Colletotrichum gloeosporioides species complex</taxon>
    </lineage>
</organism>
<evidence type="ECO:0000256" key="4">
    <source>
        <dbReference type="ARBA" id="ARBA00022771"/>
    </source>
</evidence>
<evidence type="ECO:0000313" key="12">
    <source>
        <dbReference type="EMBL" id="KAK1855679.1"/>
    </source>
</evidence>
<feature type="compositionally biased region" description="Basic and acidic residues" evidence="9">
    <location>
        <begin position="1"/>
        <end position="18"/>
    </location>
</feature>
<feature type="compositionally biased region" description="Acidic residues" evidence="9">
    <location>
        <begin position="1232"/>
        <end position="1243"/>
    </location>
</feature>
<feature type="compositionally biased region" description="Polar residues" evidence="9">
    <location>
        <begin position="167"/>
        <end position="180"/>
    </location>
</feature>
<dbReference type="GO" id="GO:0008094">
    <property type="term" value="F:ATP-dependent activity, acting on DNA"/>
    <property type="evidence" value="ECO:0007669"/>
    <property type="project" value="TreeGrafter"/>
</dbReference>
<protein>
    <submittedName>
        <fullName evidence="12">DNA repair protein rad5</fullName>
    </submittedName>
</protein>
<evidence type="ECO:0000259" key="10">
    <source>
        <dbReference type="PROSITE" id="PS51192"/>
    </source>
</evidence>
<dbReference type="PROSITE" id="PS51192">
    <property type="entry name" value="HELICASE_ATP_BIND_1"/>
    <property type="match status" value="1"/>
</dbReference>
<evidence type="ECO:0000256" key="2">
    <source>
        <dbReference type="ARBA" id="ARBA00022723"/>
    </source>
</evidence>
<dbReference type="GO" id="GO:0005524">
    <property type="term" value="F:ATP binding"/>
    <property type="evidence" value="ECO:0007669"/>
    <property type="project" value="UniProtKB-KW"/>
</dbReference>
<dbReference type="GO" id="GO:0006281">
    <property type="term" value="P:DNA repair"/>
    <property type="evidence" value="ECO:0007669"/>
    <property type="project" value="TreeGrafter"/>
</dbReference>
<keyword evidence="6" id="KW-0347">Helicase</keyword>
<sequence length="1243" mass="141826">MATPPRDEEPQNADDLKKRQFSFMFDEEGNYNETQDIIDQTIRETFEESQTPSTASDDRHTHLLQEQHDEPSELFVPVNGEESDVLTPPQNEPQVREEPESDDDLMIIDVQDASEKARKEWSKPRDPWTVDLTDVKQEPMEGSFDLTYVKEEPMDESFSLRHAQPSGMESSPEGDTQSTKVKSENEALGKRRAELAAKLVSSTLSKEDIAELAQITEQLQAEDSNASISTDTPGENKKRRAPAKNAAEYFAREQEKEEESEKKRQERSSKRGSTGKTSQSSKRQKLSARQKRQLEQGAQRLQSMRGLTDAIQERAEQGELPEEPVIQATRKNDQLRQMAEAAPEGTDTDLLRDQMRELRRATQVWGESGCLPRDSKWKIRGMQSLLPNHQIVVGAWMLGRELKQTRDLPRGGILADAMGMGKTIETLSCIVGNQAPDHIKEAGKGATLIVCQSGQMIEQWKSENKKHCEDKKFSANIVHYRVGNNMDLDLLASFNIVLASYNQVRDGIPSTKVRQQMLEQIKDPEKYNEWLEAETGDLFQIEWLRVVLDEAHMIKNFKMHSSFSCCELKAKYRWAVSGTPLVNDSQELFSPLKFLKFNVGDIGDYVREFVQADDAEQRQNQLAYDLMYRRTHSDEFLGHRILNLKPTHPTHQYLKLSKEETVVFRMMERCFRRQVNQDLAAGIAERQILCYLVMLLRLRQASTHPFLLEGVMGEYFTLKDLEITKKRLAQLKGQQTIYEQIGTWEKRHEMSVDRMLAVIAEAERRRAEGTTESRLKDVLHQSMRDAASDERRNQRYETPDSEAGAVIIEDDRDDVDSVDDVLEDCDGMVPVEYLPGFRAGQHENDQKSSEKDEQYLKPFGLSDFGSYFDMDRQLDYLARLEALEIAKCIVCNRMPVNAVQGKGKCEHIFCSRCLVKHFAKKGRNCLYPKCRKIFGEPVRLQGYEGEDSDGDSDVEAHSPGKRKGRKEKEYMKGFDYGGFQAYEDDKEGKKPLRFLQISDRKYDTPVTPSAKTVALKETILRWQLEAPDEKIIIFSQFNVCMKVVARMLEAEAIDFAYLSGSMTTEQRKKAVEEFEKGTTVKVLIASLRAGGTALNLTRGNRVVLMELWWNHAVEQQAFARVFRMGQTKETHFLRFIVNTDIEQRMLGMQVDKILAIDAALQDGGPRAPKLSVEDIASLLGKVVRDDTGKMIRVVADYSDEEEDDEDDNEPHSATAAVARLDEEPGLPGFVVPDDELEYEDAEE</sequence>
<name>A0AAD9B1K6_9PEZI</name>
<dbReference type="PROSITE" id="PS00518">
    <property type="entry name" value="ZF_RING_1"/>
    <property type="match status" value="1"/>
</dbReference>
<dbReference type="GO" id="GO:0004386">
    <property type="term" value="F:helicase activity"/>
    <property type="evidence" value="ECO:0007669"/>
    <property type="project" value="UniProtKB-KW"/>
</dbReference>
<keyword evidence="2" id="KW-0479">Metal-binding</keyword>
<feature type="compositionally biased region" description="Acidic residues" evidence="9">
    <location>
        <begin position="944"/>
        <end position="953"/>
    </location>
</feature>
<dbReference type="SMART" id="SM00487">
    <property type="entry name" value="DEXDc"/>
    <property type="match status" value="1"/>
</dbReference>
<keyword evidence="7" id="KW-0862">Zinc</keyword>
<dbReference type="PANTHER" id="PTHR45626">
    <property type="entry name" value="TRANSCRIPTION TERMINATION FACTOR 2-RELATED"/>
    <property type="match status" value="1"/>
</dbReference>
<dbReference type="EMBL" id="JAQOWY010000018">
    <property type="protein sequence ID" value="KAK1855679.1"/>
    <property type="molecule type" value="Genomic_DNA"/>
</dbReference>
<dbReference type="InterPro" id="IPR049730">
    <property type="entry name" value="SNF2/RAD54-like_C"/>
</dbReference>
<keyword evidence="4" id="KW-0863">Zinc-finger</keyword>
<evidence type="ECO:0000256" key="9">
    <source>
        <dbReference type="SAM" id="MobiDB-lite"/>
    </source>
</evidence>
<dbReference type="InterPro" id="IPR038718">
    <property type="entry name" value="SNF2-like_sf"/>
</dbReference>
<feature type="region of interest" description="Disordered" evidence="9">
    <location>
        <begin position="217"/>
        <end position="304"/>
    </location>
</feature>
<keyword evidence="13" id="KW-1185">Reference proteome</keyword>
<evidence type="ECO:0000256" key="7">
    <source>
        <dbReference type="ARBA" id="ARBA00022833"/>
    </source>
</evidence>
<feature type="compositionally biased region" description="Basic and acidic residues" evidence="9">
    <location>
        <begin position="250"/>
        <end position="269"/>
    </location>
</feature>
<evidence type="ECO:0000259" key="11">
    <source>
        <dbReference type="PROSITE" id="PS51194"/>
    </source>
</evidence>
<feature type="compositionally biased region" description="Basic and acidic residues" evidence="9">
    <location>
        <begin position="770"/>
        <end position="798"/>
    </location>
</feature>
<dbReference type="InterPro" id="IPR013083">
    <property type="entry name" value="Znf_RING/FYVE/PHD"/>
</dbReference>
<evidence type="ECO:0000256" key="3">
    <source>
        <dbReference type="ARBA" id="ARBA00022741"/>
    </source>
</evidence>
<dbReference type="Pfam" id="PF00176">
    <property type="entry name" value="SNF2-rel_dom"/>
    <property type="match status" value="1"/>
</dbReference>
<reference evidence="12" key="1">
    <citation type="submission" date="2023-01" db="EMBL/GenBank/DDBJ databases">
        <title>Colletotrichum chrysophilum M932 genome sequence.</title>
        <authorList>
            <person name="Baroncelli R."/>
        </authorList>
    </citation>
    <scope>NUCLEOTIDE SEQUENCE</scope>
    <source>
        <strain evidence="12">M932</strain>
    </source>
</reference>
<dbReference type="PANTHER" id="PTHR45626:SF17">
    <property type="entry name" value="HELICASE-LIKE TRANSCRIPTION FACTOR"/>
    <property type="match status" value="1"/>
</dbReference>
<evidence type="ECO:0000256" key="5">
    <source>
        <dbReference type="ARBA" id="ARBA00022801"/>
    </source>
</evidence>
<proteinExistence type="inferred from homology"/>
<comment type="similarity">
    <text evidence="1">Belongs to the SNF2/RAD54 helicase family.</text>
</comment>
<dbReference type="PROSITE" id="PS51194">
    <property type="entry name" value="HELICASE_CTER"/>
    <property type="match status" value="1"/>
</dbReference>
<dbReference type="InterPro" id="IPR000330">
    <property type="entry name" value="SNF2_N"/>
</dbReference>
<feature type="compositionally biased region" description="Polar residues" evidence="9">
    <location>
        <begin position="217"/>
        <end position="233"/>
    </location>
</feature>
<evidence type="ECO:0000256" key="8">
    <source>
        <dbReference type="ARBA" id="ARBA00022840"/>
    </source>
</evidence>
<feature type="region of interest" description="Disordered" evidence="9">
    <location>
        <begin position="1"/>
        <end position="188"/>
    </location>
</feature>
<feature type="compositionally biased region" description="Polar residues" evidence="9">
    <location>
        <begin position="272"/>
        <end position="281"/>
    </location>
</feature>
<keyword evidence="8" id="KW-0067">ATP-binding</keyword>
<keyword evidence="5" id="KW-0378">Hydrolase</keyword>
<dbReference type="AlphaFoldDB" id="A0AAD9B1K6"/>
<dbReference type="SUPFAM" id="SSF52540">
    <property type="entry name" value="P-loop containing nucleoside triphosphate hydrolases"/>
    <property type="match status" value="2"/>
</dbReference>
<feature type="region of interest" description="Disordered" evidence="9">
    <location>
        <begin position="1197"/>
        <end position="1243"/>
    </location>
</feature>
<dbReference type="Pfam" id="PF00271">
    <property type="entry name" value="Helicase_C"/>
    <property type="match status" value="1"/>
</dbReference>
<keyword evidence="3" id="KW-0547">Nucleotide-binding</keyword>
<dbReference type="CDD" id="cd18793">
    <property type="entry name" value="SF2_C_SNF"/>
    <property type="match status" value="1"/>
</dbReference>
<dbReference type="GO" id="GO:0008270">
    <property type="term" value="F:zinc ion binding"/>
    <property type="evidence" value="ECO:0007669"/>
    <property type="project" value="UniProtKB-KW"/>
</dbReference>
<dbReference type="CDD" id="cd18008">
    <property type="entry name" value="DEXDc_SHPRH-like"/>
    <property type="match status" value="1"/>
</dbReference>
<evidence type="ECO:0000256" key="1">
    <source>
        <dbReference type="ARBA" id="ARBA00007025"/>
    </source>
</evidence>
<feature type="compositionally biased region" description="Basic residues" evidence="9">
    <location>
        <begin position="282"/>
        <end position="291"/>
    </location>
</feature>
<dbReference type="InterPro" id="IPR001650">
    <property type="entry name" value="Helicase_C-like"/>
</dbReference>
<dbReference type="InterPro" id="IPR050628">
    <property type="entry name" value="SNF2_RAD54_helicase_TF"/>
</dbReference>
<feature type="compositionally biased region" description="Basic and acidic residues" evidence="9">
    <location>
        <begin position="113"/>
        <end position="139"/>
    </location>
</feature>
<accession>A0AAD9B1K6</accession>
<dbReference type="Gene3D" id="3.40.50.10810">
    <property type="entry name" value="Tandem AAA-ATPase domain"/>
    <property type="match status" value="1"/>
</dbReference>
<feature type="compositionally biased region" description="Acidic residues" evidence="9">
    <location>
        <begin position="1197"/>
        <end position="1208"/>
    </location>
</feature>
<dbReference type="InterPro" id="IPR014001">
    <property type="entry name" value="Helicase_ATP-bd"/>
</dbReference>
<feature type="region of interest" description="Disordered" evidence="9">
    <location>
        <begin position="770"/>
        <end position="800"/>
    </location>
</feature>
<feature type="domain" description="Helicase ATP-binding" evidence="10">
    <location>
        <begin position="403"/>
        <end position="598"/>
    </location>
</feature>
<evidence type="ECO:0000256" key="6">
    <source>
        <dbReference type="ARBA" id="ARBA00022806"/>
    </source>
</evidence>
<feature type="domain" description="Helicase C-terminal" evidence="11">
    <location>
        <begin position="1014"/>
        <end position="1164"/>
    </location>
</feature>
<evidence type="ECO:0000313" key="13">
    <source>
        <dbReference type="Proteomes" id="UP001243330"/>
    </source>
</evidence>
<comment type="caution">
    <text evidence="12">The sequence shown here is derived from an EMBL/GenBank/DDBJ whole genome shotgun (WGS) entry which is preliminary data.</text>
</comment>
<feature type="region of interest" description="Disordered" evidence="9">
    <location>
        <begin position="944"/>
        <end position="965"/>
    </location>
</feature>
<feature type="compositionally biased region" description="Basic and acidic residues" evidence="9">
    <location>
        <begin position="56"/>
        <end position="71"/>
    </location>
</feature>
<dbReference type="Gene3D" id="3.30.40.10">
    <property type="entry name" value="Zinc/RING finger domain, C3HC4 (zinc finger)"/>
    <property type="match status" value="1"/>
</dbReference>
<dbReference type="InterPro" id="IPR017907">
    <property type="entry name" value="Znf_RING_CS"/>
</dbReference>